<protein>
    <recommendedName>
        <fullName evidence="2">Exonuclease domain-containing protein</fullName>
    </recommendedName>
</protein>
<gene>
    <name evidence="1" type="ORF">METZ01_LOCUS510585</name>
</gene>
<sequence>MAFLVLDIETIPRPTIDEPVEKVIAQKTQARVERTGDVPENAESLIHSTSPFFGQVLCIGLRWLQEKKQ</sequence>
<accession>A0A383ELU1</accession>
<evidence type="ECO:0000313" key="1">
    <source>
        <dbReference type="EMBL" id="SVE57731.1"/>
    </source>
</evidence>
<reference evidence="1" key="1">
    <citation type="submission" date="2018-05" db="EMBL/GenBank/DDBJ databases">
        <authorList>
            <person name="Lanie J.A."/>
            <person name="Ng W.-L."/>
            <person name="Kazmierczak K.M."/>
            <person name="Andrzejewski T.M."/>
            <person name="Davidsen T.M."/>
            <person name="Wayne K.J."/>
            <person name="Tettelin H."/>
            <person name="Glass J.I."/>
            <person name="Rusch D."/>
            <person name="Podicherti R."/>
            <person name="Tsui H.-C.T."/>
            <person name="Winkler M.E."/>
        </authorList>
    </citation>
    <scope>NUCLEOTIDE SEQUENCE</scope>
</reference>
<name>A0A383ELU1_9ZZZZ</name>
<organism evidence="1">
    <name type="scientific">marine metagenome</name>
    <dbReference type="NCBI Taxonomy" id="408172"/>
    <lineage>
        <taxon>unclassified sequences</taxon>
        <taxon>metagenomes</taxon>
        <taxon>ecological metagenomes</taxon>
    </lineage>
</organism>
<dbReference type="AlphaFoldDB" id="A0A383ELU1"/>
<proteinExistence type="predicted"/>
<dbReference type="EMBL" id="UINC01227011">
    <property type="protein sequence ID" value="SVE57731.1"/>
    <property type="molecule type" value="Genomic_DNA"/>
</dbReference>
<evidence type="ECO:0008006" key="2">
    <source>
        <dbReference type="Google" id="ProtNLM"/>
    </source>
</evidence>